<evidence type="ECO:0000313" key="2">
    <source>
        <dbReference type="Proteomes" id="UP000055024"/>
    </source>
</evidence>
<organism evidence="1 2">
    <name type="scientific">Trichinella zimbabwensis</name>
    <dbReference type="NCBI Taxonomy" id="268475"/>
    <lineage>
        <taxon>Eukaryota</taxon>
        <taxon>Metazoa</taxon>
        <taxon>Ecdysozoa</taxon>
        <taxon>Nematoda</taxon>
        <taxon>Enoplea</taxon>
        <taxon>Dorylaimia</taxon>
        <taxon>Trichinellida</taxon>
        <taxon>Trichinellidae</taxon>
        <taxon>Trichinella</taxon>
    </lineage>
</organism>
<proteinExistence type="predicted"/>
<gene>
    <name evidence="1" type="ORF">T11_13685</name>
</gene>
<comment type="caution">
    <text evidence="1">The sequence shown here is derived from an EMBL/GenBank/DDBJ whole genome shotgun (WGS) entry which is preliminary data.</text>
</comment>
<evidence type="ECO:0000313" key="1">
    <source>
        <dbReference type="EMBL" id="KRZ02559.1"/>
    </source>
</evidence>
<name>A0A0V1GWJ8_9BILA</name>
<dbReference type="Proteomes" id="UP000055024">
    <property type="component" value="Unassembled WGS sequence"/>
</dbReference>
<sequence>MPAITLEFFTKTVLNGLYDESGYQCNDDDNSLHFDTVLNIELMELCALSSIEFAVSVAVNEFAVKVLREVSLFFCSSPDADCVYKDPKLLLKSFTYFEYYINLEMKCMKGRKSLYGTYLGTFRKIVGHCFKGTAVLYLFRSETDGMKFSNTEYLKNEGHSKF</sequence>
<accession>A0A0V1GWJ8</accession>
<keyword evidence="2" id="KW-1185">Reference proteome</keyword>
<reference evidence="1 2" key="1">
    <citation type="submission" date="2015-01" db="EMBL/GenBank/DDBJ databases">
        <title>Evolution of Trichinella species and genotypes.</title>
        <authorList>
            <person name="Korhonen P.K."/>
            <person name="Edoardo P."/>
            <person name="Giuseppe L.R."/>
            <person name="Gasser R.B."/>
        </authorList>
    </citation>
    <scope>NUCLEOTIDE SEQUENCE [LARGE SCALE GENOMIC DNA]</scope>
    <source>
        <strain evidence="1">ISS1029</strain>
    </source>
</reference>
<protein>
    <submittedName>
        <fullName evidence="1">Uncharacterized protein</fullName>
    </submittedName>
</protein>
<dbReference type="EMBL" id="JYDP01000224">
    <property type="protein sequence ID" value="KRZ02559.1"/>
    <property type="molecule type" value="Genomic_DNA"/>
</dbReference>
<dbReference type="AlphaFoldDB" id="A0A0V1GWJ8"/>